<evidence type="ECO:0000313" key="2">
    <source>
        <dbReference type="Proteomes" id="UP000094580"/>
    </source>
</evidence>
<dbReference type="EMBL" id="MDKC01000002">
    <property type="protein sequence ID" value="ODG93442.1"/>
    <property type="molecule type" value="Genomic_DNA"/>
</dbReference>
<organism evidence="1 2">
    <name type="scientific">Gottfriedia luciferensis</name>
    <dbReference type="NCBI Taxonomy" id="178774"/>
    <lineage>
        <taxon>Bacteria</taxon>
        <taxon>Bacillati</taxon>
        <taxon>Bacillota</taxon>
        <taxon>Bacilli</taxon>
        <taxon>Bacillales</taxon>
        <taxon>Bacillaceae</taxon>
        <taxon>Gottfriedia</taxon>
    </lineage>
</organism>
<comment type="caution">
    <text evidence="1">The sequence shown here is derived from an EMBL/GenBank/DDBJ whole genome shotgun (WGS) entry which is preliminary data.</text>
</comment>
<evidence type="ECO:0000313" key="1">
    <source>
        <dbReference type="EMBL" id="ODG93442.1"/>
    </source>
</evidence>
<protein>
    <recommendedName>
        <fullName evidence="3">DUF3221 domain-containing protein</fullName>
    </recommendedName>
</protein>
<accession>A0ABX2ZVJ4</accession>
<evidence type="ECO:0008006" key="3">
    <source>
        <dbReference type="Google" id="ProtNLM"/>
    </source>
</evidence>
<keyword evidence="2" id="KW-1185">Reference proteome</keyword>
<proteinExistence type="predicted"/>
<reference evidence="1 2" key="1">
    <citation type="submission" date="2016-07" db="EMBL/GenBank/DDBJ databases">
        <authorList>
            <person name="Townsley L."/>
            <person name="Shank E.A."/>
        </authorList>
    </citation>
    <scope>NUCLEOTIDE SEQUENCE [LARGE SCALE GENOMIC DNA]</scope>
    <source>
        <strain evidence="1 2">CH01</strain>
    </source>
</reference>
<gene>
    <name evidence="1" type="ORF">BED47_03915</name>
</gene>
<sequence>MKLRGILLTIIALTLLFTGYRVFSSTYKPVNNSTTFSAKVIDKIQSKDKYIIEVVDVNNNDRTGKVIVNDENVWNLIENKREYFMVVNYKSSKMYTPIFSEGKATLQQIEIVK</sequence>
<name>A0ABX2ZVJ4_9BACI</name>
<dbReference type="RefSeq" id="WP_069032508.1">
    <property type="nucleotide sequence ID" value="NZ_MDKC01000002.1"/>
</dbReference>
<dbReference type="Proteomes" id="UP000094580">
    <property type="component" value="Unassembled WGS sequence"/>
</dbReference>